<evidence type="ECO:0000256" key="5">
    <source>
        <dbReference type="ARBA" id="ARBA00022989"/>
    </source>
</evidence>
<dbReference type="Proteomes" id="UP000648187">
    <property type="component" value="Unassembled WGS sequence"/>
</dbReference>
<evidence type="ECO:0000313" key="11">
    <source>
        <dbReference type="Proteomes" id="UP000648187"/>
    </source>
</evidence>
<evidence type="ECO:0000256" key="6">
    <source>
        <dbReference type="ARBA" id="ARBA00023136"/>
    </source>
</evidence>
<dbReference type="EMBL" id="JACKWZ010000059">
    <property type="protein sequence ID" value="KAF9418188.1"/>
    <property type="molecule type" value="Genomic_DNA"/>
</dbReference>
<dbReference type="PANTHER" id="PTHR33562">
    <property type="entry name" value="ATILLA, ISOFORM B-RELATED-RELATED"/>
    <property type="match status" value="1"/>
</dbReference>
<keyword evidence="8" id="KW-0449">Lipoprotein</keyword>
<gene>
    <name evidence="10" type="ORF">HW555_004894</name>
</gene>
<comment type="subcellular location">
    <subcellularLocation>
        <location evidence="1">Membrane</location>
        <topology evidence="1">Lipid-anchor</topology>
        <topology evidence="1">GPI-anchor</topology>
    </subcellularLocation>
</comment>
<dbReference type="PANTHER" id="PTHR33562:SF23">
    <property type="entry name" value="PROTEIN QUIVER"/>
    <property type="match status" value="1"/>
</dbReference>
<keyword evidence="7" id="KW-0325">Glycoprotein</keyword>
<evidence type="ECO:0008006" key="12">
    <source>
        <dbReference type="Google" id="ProtNLM"/>
    </source>
</evidence>
<dbReference type="InterPro" id="IPR050975">
    <property type="entry name" value="Sleep_regulator"/>
</dbReference>
<keyword evidence="6 9" id="KW-0472">Membrane</keyword>
<feature type="transmembrane region" description="Helical" evidence="9">
    <location>
        <begin position="107"/>
        <end position="128"/>
    </location>
</feature>
<evidence type="ECO:0000256" key="7">
    <source>
        <dbReference type="ARBA" id="ARBA00023180"/>
    </source>
</evidence>
<keyword evidence="5 9" id="KW-1133">Transmembrane helix</keyword>
<evidence type="ECO:0000256" key="3">
    <source>
        <dbReference type="ARBA" id="ARBA00022692"/>
    </source>
</evidence>
<dbReference type="GO" id="GO:0030431">
    <property type="term" value="P:sleep"/>
    <property type="evidence" value="ECO:0007669"/>
    <property type="project" value="InterPro"/>
</dbReference>
<evidence type="ECO:0000256" key="2">
    <source>
        <dbReference type="ARBA" id="ARBA00022622"/>
    </source>
</evidence>
<reference evidence="10" key="1">
    <citation type="submission" date="2020-08" db="EMBL/GenBank/DDBJ databases">
        <title>Spodoptera exigua strain:BAW_Kor-Di-RS1 Genome sequencing and assembly.</title>
        <authorList>
            <person name="Kim J."/>
            <person name="Nam H.Y."/>
            <person name="Kwon M."/>
            <person name="Choi J.H."/>
            <person name="Cho S.R."/>
            <person name="Kim G.-H."/>
        </authorList>
    </citation>
    <scope>NUCLEOTIDE SEQUENCE</scope>
    <source>
        <strain evidence="10">BAW_Kor-Di-RS1</strain>
        <tissue evidence="10">Whole-body</tissue>
    </source>
</reference>
<evidence type="ECO:0000256" key="8">
    <source>
        <dbReference type="ARBA" id="ARBA00023288"/>
    </source>
</evidence>
<proteinExistence type="predicted"/>
<dbReference type="AlphaFoldDB" id="A0A835L508"/>
<evidence type="ECO:0000256" key="4">
    <source>
        <dbReference type="ARBA" id="ARBA00022729"/>
    </source>
</evidence>
<protein>
    <recommendedName>
        <fullName evidence="12">Protein sleepless</fullName>
    </recommendedName>
</protein>
<dbReference type="Pfam" id="PF17064">
    <property type="entry name" value="QVR"/>
    <property type="match status" value="2"/>
</dbReference>
<evidence type="ECO:0000313" key="10">
    <source>
        <dbReference type="EMBL" id="KAF9418188.1"/>
    </source>
</evidence>
<name>A0A835L508_SPOEX</name>
<evidence type="ECO:0000256" key="1">
    <source>
        <dbReference type="ARBA" id="ARBA00004589"/>
    </source>
</evidence>
<dbReference type="GO" id="GO:0098552">
    <property type="term" value="C:side of membrane"/>
    <property type="evidence" value="ECO:0007669"/>
    <property type="project" value="UniProtKB-KW"/>
</dbReference>
<organism evidence="10 11">
    <name type="scientific">Spodoptera exigua</name>
    <name type="common">Beet armyworm</name>
    <name type="synonym">Noctua fulgens</name>
    <dbReference type="NCBI Taxonomy" id="7107"/>
    <lineage>
        <taxon>Eukaryota</taxon>
        <taxon>Metazoa</taxon>
        <taxon>Ecdysozoa</taxon>
        <taxon>Arthropoda</taxon>
        <taxon>Hexapoda</taxon>
        <taxon>Insecta</taxon>
        <taxon>Pterygota</taxon>
        <taxon>Neoptera</taxon>
        <taxon>Endopterygota</taxon>
        <taxon>Lepidoptera</taxon>
        <taxon>Glossata</taxon>
        <taxon>Ditrysia</taxon>
        <taxon>Noctuoidea</taxon>
        <taxon>Noctuidae</taxon>
        <taxon>Amphipyrinae</taxon>
        <taxon>Spodoptera</taxon>
    </lineage>
</organism>
<keyword evidence="4" id="KW-0732">Signal</keyword>
<keyword evidence="11" id="KW-1185">Reference proteome</keyword>
<dbReference type="GO" id="GO:0032222">
    <property type="term" value="P:regulation of synaptic transmission, cholinergic"/>
    <property type="evidence" value="ECO:0007669"/>
    <property type="project" value="InterPro"/>
</dbReference>
<accession>A0A835L508</accession>
<sequence>MSEAIKCFDCNSKNNSACLEMHIPKMHATVPIVDCKEYFSNSIDKREFFCRKITQTILHPDKTPEVRITRGCGWVRSKRECYKADNMDHLETVCQCFGDLCNAATTLGYINMTVLAAVATLVTAFITWRGNISISKYRDSSRDQTPSAIRCFECNSMNNSMCLDPTIYDKETINNFLPIAECGRGIYSANNEFFCRKIIQTILHKGYEPEVRVTRSCGWVRHHRDCYKADNEDHLETVCQCFDNECNSAPIRKSALALVLGATVMMYL</sequence>
<dbReference type="InterPro" id="IPR031424">
    <property type="entry name" value="QVR-like"/>
</dbReference>
<evidence type="ECO:0000256" key="9">
    <source>
        <dbReference type="SAM" id="Phobius"/>
    </source>
</evidence>
<keyword evidence="2" id="KW-0336">GPI-anchor</keyword>
<dbReference type="CDD" id="cd00117">
    <property type="entry name" value="TFP"/>
    <property type="match status" value="1"/>
</dbReference>
<comment type="caution">
    <text evidence="10">The sequence shown here is derived from an EMBL/GenBank/DDBJ whole genome shotgun (WGS) entry which is preliminary data.</text>
</comment>
<keyword evidence="3 9" id="KW-0812">Transmembrane</keyword>